<name>A0ACD5GP67_9CYAN</name>
<evidence type="ECO:0000313" key="2">
    <source>
        <dbReference type="Proteomes" id="UP000095472"/>
    </source>
</evidence>
<dbReference type="EMBL" id="CP182909">
    <property type="protein sequence ID" value="XPM62286.1"/>
    <property type="molecule type" value="Genomic_DNA"/>
</dbReference>
<accession>A0ACD5GP67</accession>
<reference evidence="1 2" key="1">
    <citation type="journal article" date="2016" name="Genome Announc.">
        <title>Draft Genome Sequence of the Thermotolerant Cyanobacterium Desertifilum sp. IPPAS B-1220.</title>
        <authorList>
            <person name="Mironov K.S."/>
            <person name="Sinetova M.A."/>
            <person name="Bolatkhan K."/>
            <person name="Zayadan B.K."/>
            <person name="Ustinova V.V."/>
            <person name="Kupriyanova E.V."/>
            <person name="Skrypnik A.N."/>
            <person name="Gogoleva N.E."/>
            <person name="Gogolev Y.V."/>
            <person name="Los D.A."/>
        </authorList>
    </citation>
    <scope>NUCLEOTIDE SEQUENCE [LARGE SCALE GENOMIC DNA]</scope>
    <source>
        <strain evidence="1 2">IPPAS B-1220</strain>
    </source>
</reference>
<dbReference type="Proteomes" id="UP000095472">
    <property type="component" value="Chromosome"/>
</dbReference>
<evidence type="ECO:0000313" key="1">
    <source>
        <dbReference type="EMBL" id="XPM62286.1"/>
    </source>
</evidence>
<gene>
    <name evidence="1" type="ORF">BH720_021130</name>
</gene>
<keyword evidence="2" id="KW-1185">Reference proteome</keyword>
<organism evidence="1 2">
    <name type="scientific">Desertifilum tharense IPPAS B-1220</name>
    <dbReference type="NCBI Taxonomy" id="1781255"/>
    <lineage>
        <taxon>Bacteria</taxon>
        <taxon>Bacillati</taxon>
        <taxon>Cyanobacteriota</taxon>
        <taxon>Cyanophyceae</taxon>
        <taxon>Desertifilales</taxon>
        <taxon>Desertifilaceae</taxon>
        <taxon>Desertifilum</taxon>
    </lineage>
</organism>
<sequence length="87" mass="9726">MGKEGNWELGVRGWAKRGVGSWELGVGEEEIEKLDNYQLSTISSLSSLNLGTMLRSLPSLQTYIKGISQLAEINCFRVPSRRVSHLF</sequence>
<proteinExistence type="predicted"/>
<protein>
    <submittedName>
        <fullName evidence="1">Uncharacterized protein</fullName>
    </submittedName>
</protein>